<accession>A0ABS4X319</accession>
<evidence type="ECO:0000313" key="2">
    <source>
        <dbReference type="EMBL" id="MBP2382858.1"/>
    </source>
</evidence>
<comment type="caution">
    <text evidence="2">The sequence shown here is derived from an EMBL/GenBank/DDBJ whole genome shotgun (WGS) entry which is preliminary data.</text>
</comment>
<reference evidence="2 3" key="1">
    <citation type="submission" date="2021-03" db="EMBL/GenBank/DDBJ databases">
        <title>Sequencing the genomes of 1000 actinobacteria strains.</title>
        <authorList>
            <person name="Klenk H.-P."/>
        </authorList>
    </citation>
    <scope>NUCLEOTIDE SEQUENCE [LARGE SCALE GENOMIC DNA]</scope>
    <source>
        <strain evidence="2 3">DSM 14566</strain>
    </source>
</reference>
<dbReference type="Proteomes" id="UP001519290">
    <property type="component" value="Unassembled WGS sequence"/>
</dbReference>
<dbReference type="EMBL" id="JAGIOD010000001">
    <property type="protein sequence ID" value="MBP2382858.1"/>
    <property type="molecule type" value="Genomic_DNA"/>
</dbReference>
<protein>
    <submittedName>
        <fullName evidence="2">Uncharacterized protein</fullName>
    </submittedName>
</protein>
<organism evidence="2 3">
    <name type="scientific">Brachybacterium sacelli</name>
    <dbReference type="NCBI Taxonomy" id="173364"/>
    <lineage>
        <taxon>Bacteria</taxon>
        <taxon>Bacillati</taxon>
        <taxon>Actinomycetota</taxon>
        <taxon>Actinomycetes</taxon>
        <taxon>Micrococcales</taxon>
        <taxon>Dermabacteraceae</taxon>
        <taxon>Brachybacterium</taxon>
    </lineage>
</organism>
<dbReference type="RefSeq" id="WP_209902957.1">
    <property type="nucleotide sequence ID" value="NZ_BAAAJW010000032.1"/>
</dbReference>
<evidence type="ECO:0000256" key="1">
    <source>
        <dbReference type="SAM" id="MobiDB-lite"/>
    </source>
</evidence>
<gene>
    <name evidence="2" type="ORF">JOF43_002815</name>
</gene>
<name>A0ABS4X319_9MICO</name>
<keyword evidence="3" id="KW-1185">Reference proteome</keyword>
<feature type="region of interest" description="Disordered" evidence="1">
    <location>
        <begin position="1"/>
        <end position="23"/>
    </location>
</feature>
<evidence type="ECO:0000313" key="3">
    <source>
        <dbReference type="Proteomes" id="UP001519290"/>
    </source>
</evidence>
<proteinExistence type="predicted"/>
<sequence length="83" mass="9307">MTTTKVRKRDTGEQGNQGEFASVSRAEAAVAITEPSSVVKLETEESSTGTTMRIPTWSLDRIEHKVELANRRLEREGIAERFE</sequence>